<name>A0A8F8KTA0_9VIRU</name>
<protein>
    <submittedName>
        <fullName evidence="2">Uncharacterized protein</fullName>
    </submittedName>
</protein>
<feature type="region of interest" description="Disordered" evidence="1">
    <location>
        <begin position="311"/>
        <end position="341"/>
    </location>
</feature>
<feature type="compositionally biased region" description="Low complexity" evidence="1">
    <location>
        <begin position="133"/>
        <end position="147"/>
    </location>
</feature>
<evidence type="ECO:0000313" key="2">
    <source>
        <dbReference type="EMBL" id="QYA18660.1"/>
    </source>
</evidence>
<feature type="compositionally biased region" description="Polar residues" evidence="1">
    <location>
        <begin position="53"/>
        <end position="62"/>
    </location>
</feature>
<evidence type="ECO:0000256" key="1">
    <source>
        <dbReference type="SAM" id="MobiDB-lite"/>
    </source>
</evidence>
<feature type="compositionally biased region" description="Acidic residues" evidence="1">
    <location>
        <begin position="121"/>
        <end position="132"/>
    </location>
</feature>
<feature type="compositionally biased region" description="Acidic residues" evidence="1">
    <location>
        <begin position="151"/>
        <end position="172"/>
    </location>
</feature>
<feature type="region of interest" description="Disordered" evidence="1">
    <location>
        <begin position="119"/>
        <end position="241"/>
    </location>
</feature>
<feature type="compositionally biased region" description="Acidic residues" evidence="1">
    <location>
        <begin position="80"/>
        <end position="99"/>
    </location>
</feature>
<organism evidence="2">
    <name type="scientific">Clandestinovirus</name>
    <dbReference type="NCBI Taxonomy" id="2831644"/>
    <lineage>
        <taxon>Viruses</taxon>
    </lineage>
</organism>
<proteinExistence type="predicted"/>
<dbReference type="EMBL" id="MZ420154">
    <property type="protein sequence ID" value="QYA18660.1"/>
    <property type="molecule type" value="Genomic_DNA"/>
</dbReference>
<feature type="compositionally biased region" description="Acidic residues" evidence="1">
    <location>
        <begin position="223"/>
        <end position="237"/>
    </location>
</feature>
<reference evidence="2" key="1">
    <citation type="submission" date="2021-06" db="EMBL/GenBank/DDBJ databases">
        <authorList>
            <person name="Rolland C."/>
        </authorList>
    </citation>
    <scope>NUCLEOTIDE SEQUENCE</scope>
    <source>
        <strain evidence="2">347.936635</strain>
    </source>
</reference>
<sequence length="675" mass="76424">MTKCKFQKPDGRCKNKGTTTYDGYCKRHYDIVQRESESKEEIELQEVPDLDLSDNSVQNSDNQQHDEPVEDLVDEPIATEQEEEYEGEGEAIIEDEEENLQQQIDQTKMDLMYQQIVNTITEEDEYDEEPAADEQVQSASEVEVSSPQEEDKLDQEESPLVEAEDDTVEPEQADQAPSSPPLSDEQLTMNDQEHDELEVEIEHRLVESSQQQKQEDSESNVIIEEEDQGEQYDESPVDDSQVQHILEEEPSQQVTEEVQVVEMIDPYTVPIEQPTEVIEETQENEVEPTDPVADAYESLKRHLVQDVTADQVDESDYERQEIVRSKSLSTSSTAVKARGHRTQVKIPEPKGILKADKPETTRSAKRVRFDDNVKTKRISPPAERVAKVKGLEVVVEEKQPEVIDEPKVEAPKEVAPVEEVEEQEIPSATATSDWVLTQADRKKTLSLLALNQASKKAGAAAVFVPDYKEAIRLAYSRDGHLLLNSFAAGFMDQWVSNFHNRTFHLTESLSIKVTGSKSIDLLKQKLTTTHHQLSSYAASLEESNALLINEPKFVFYVASHPLHWRPEESEGTGTLDRYLWCTTSIKDAVNKANSCERHWKPVLVIIRVLSGKYTIPFTEQGAKKGKLLLLPQNNIKWVSSRPHQSKPGEMSHRIFEGDANVVGPHVSLYKLTVSN</sequence>
<accession>A0A8F8KTA0</accession>
<feature type="region of interest" description="Disordered" evidence="1">
    <location>
        <begin position="34"/>
        <end position="102"/>
    </location>
</feature>
<feature type="compositionally biased region" description="Acidic residues" evidence="1">
    <location>
        <begin position="43"/>
        <end position="52"/>
    </location>
</feature>
<gene>
    <name evidence="2" type="ORF">KOM_12_392</name>
</gene>